<evidence type="ECO:0000313" key="1">
    <source>
        <dbReference type="EMBL" id="VDL80618.1"/>
    </source>
</evidence>
<name>A0A0N4YJ77_NIPBR</name>
<reference evidence="1 2" key="2">
    <citation type="submission" date="2018-11" db="EMBL/GenBank/DDBJ databases">
        <authorList>
            <consortium name="Pathogen Informatics"/>
        </authorList>
    </citation>
    <scope>NUCLEOTIDE SEQUENCE [LARGE SCALE GENOMIC DNA]</scope>
</reference>
<dbReference type="Proteomes" id="UP000271162">
    <property type="component" value="Unassembled WGS sequence"/>
</dbReference>
<sequence>MERHKNLLTWDNGMYKKAREALIEPGKYKNILGLWSITHSMTVPKLSTGEKVKMILRRKFIREVNRLYFRSPMKFGCASKFEDLRVGQNGTIVCLYEPYAVYII</sequence>
<protein>
    <submittedName>
        <fullName evidence="3">60S ribosomal protein L10</fullName>
    </submittedName>
</protein>
<dbReference type="EMBL" id="UYSL01022509">
    <property type="protein sequence ID" value="VDL80618.1"/>
    <property type="molecule type" value="Genomic_DNA"/>
</dbReference>
<dbReference type="WBParaSite" id="NBR_0001700401-mRNA-1">
    <property type="protein sequence ID" value="NBR_0001700401-mRNA-1"/>
    <property type="gene ID" value="NBR_0001700401"/>
</dbReference>
<evidence type="ECO:0000313" key="3">
    <source>
        <dbReference type="WBParaSite" id="NBR_0001700401-mRNA-1"/>
    </source>
</evidence>
<evidence type="ECO:0000313" key="2">
    <source>
        <dbReference type="Proteomes" id="UP000271162"/>
    </source>
</evidence>
<dbReference type="AlphaFoldDB" id="A0A0N4YJ77"/>
<accession>A0A0N4YJ77</accession>
<organism evidence="3">
    <name type="scientific">Nippostrongylus brasiliensis</name>
    <name type="common">Rat hookworm</name>
    <dbReference type="NCBI Taxonomy" id="27835"/>
    <lineage>
        <taxon>Eukaryota</taxon>
        <taxon>Metazoa</taxon>
        <taxon>Ecdysozoa</taxon>
        <taxon>Nematoda</taxon>
        <taxon>Chromadorea</taxon>
        <taxon>Rhabditida</taxon>
        <taxon>Rhabditina</taxon>
        <taxon>Rhabditomorpha</taxon>
        <taxon>Strongyloidea</taxon>
        <taxon>Heligmosomidae</taxon>
        <taxon>Nippostrongylus</taxon>
    </lineage>
</organism>
<proteinExistence type="predicted"/>
<reference evidence="3" key="1">
    <citation type="submission" date="2017-02" db="UniProtKB">
        <authorList>
            <consortium name="WormBaseParasite"/>
        </authorList>
    </citation>
    <scope>IDENTIFICATION</scope>
</reference>
<keyword evidence="2" id="KW-1185">Reference proteome</keyword>
<gene>
    <name evidence="1" type="ORF">NBR_LOCUS17005</name>
</gene>